<dbReference type="AlphaFoldDB" id="A0A069AC36"/>
<evidence type="ECO:0000313" key="1">
    <source>
        <dbReference type="EMBL" id="CDS86000.1"/>
    </source>
</evidence>
<name>A0A069AC36_CLODI</name>
<protein>
    <submittedName>
        <fullName evidence="1">Uncharacterized protein</fullName>
    </submittedName>
</protein>
<proteinExistence type="predicted"/>
<gene>
    <name evidence="1" type="ORF">BN1097_540144</name>
</gene>
<reference evidence="1" key="1">
    <citation type="submission" date="2014-07" db="EMBL/GenBank/DDBJ databases">
        <authorList>
            <person name="Monot Marc"/>
        </authorList>
    </citation>
    <scope>NUCLEOTIDE SEQUENCE</scope>
    <source>
        <strain evidence="1">7032994</strain>
    </source>
</reference>
<dbReference type="EMBL" id="LK932392">
    <property type="protein sequence ID" value="CDS86000.1"/>
    <property type="molecule type" value="Genomic_DNA"/>
</dbReference>
<organism evidence="1">
    <name type="scientific">Clostridioides difficile</name>
    <name type="common">Peptoclostridium difficile</name>
    <dbReference type="NCBI Taxonomy" id="1496"/>
    <lineage>
        <taxon>Bacteria</taxon>
        <taxon>Bacillati</taxon>
        <taxon>Bacillota</taxon>
        <taxon>Clostridia</taxon>
        <taxon>Peptostreptococcales</taxon>
        <taxon>Peptostreptococcaceae</taxon>
        <taxon>Clostridioides</taxon>
    </lineage>
</organism>
<accession>A0A069AC36</accession>
<sequence length="58" mass="7249">MLEILNLFWGFILTKWYVKSIKLLYFNALFNRFILTKWYVKAELIVLLKEEKLRFYIN</sequence>